<name>A0ABN8NWU2_9CNID</name>
<keyword evidence="2" id="KW-1185">Reference proteome</keyword>
<accession>A0ABN8NWU2</accession>
<evidence type="ECO:0000313" key="2">
    <source>
        <dbReference type="Proteomes" id="UP001159405"/>
    </source>
</evidence>
<reference evidence="1 2" key="1">
    <citation type="submission" date="2022-05" db="EMBL/GenBank/DDBJ databases">
        <authorList>
            <consortium name="Genoscope - CEA"/>
            <person name="William W."/>
        </authorList>
    </citation>
    <scope>NUCLEOTIDE SEQUENCE [LARGE SCALE GENOMIC DNA]</scope>
</reference>
<dbReference type="Proteomes" id="UP001159405">
    <property type="component" value="Unassembled WGS sequence"/>
</dbReference>
<comment type="caution">
    <text evidence="1">The sequence shown here is derived from an EMBL/GenBank/DDBJ whole genome shotgun (WGS) entry which is preliminary data.</text>
</comment>
<gene>
    <name evidence="1" type="ORF">PLOB_00031611</name>
</gene>
<organism evidence="1 2">
    <name type="scientific">Porites lobata</name>
    <dbReference type="NCBI Taxonomy" id="104759"/>
    <lineage>
        <taxon>Eukaryota</taxon>
        <taxon>Metazoa</taxon>
        <taxon>Cnidaria</taxon>
        <taxon>Anthozoa</taxon>
        <taxon>Hexacorallia</taxon>
        <taxon>Scleractinia</taxon>
        <taxon>Fungiina</taxon>
        <taxon>Poritidae</taxon>
        <taxon>Porites</taxon>
    </lineage>
</organism>
<dbReference type="EMBL" id="CALNXK010000040">
    <property type="protein sequence ID" value="CAH3125103.1"/>
    <property type="molecule type" value="Genomic_DNA"/>
</dbReference>
<feature type="non-terminal residue" evidence="1">
    <location>
        <position position="1"/>
    </location>
</feature>
<protein>
    <submittedName>
        <fullName evidence="1">Uncharacterized protein</fullName>
    </submittedName>
</protein>
<sequence>WYNGRRAKQPGYKINILNFILLMNTFNNTAKGYCFAALYCTLETSVAAERERLFLETRLLAIYHQEKLKSYFLPLRNRMPCCKEVEILEVTFKCDSKFSVHNTAQRGLQDLLNSYALSVYAASESDLIPVQCFLDRCFKPVSVYDFLERQDRKMFRKFLNKC</sequence>
<proteinExistence type="predicted"/>
<evidence type="ECO:0000313" key="1">
    <source>
        <dbReference type="EMBL" id="CAH3125103.1"/>
    </source>
</evidence>